<keyword evidence="2" id="KW-1185">Reference proteome</keyword>
<proteinExistence type="predicted"/>
<organism evidence="1 2">
    <name type="scientific">Dorcoceras hygrometricum</name>
    <dbReference type="NCBI Taxonomy" id="472368"/>
    <lineage>
        <taxon>Eukaryota</taxon>
        <taxon>Viridiplantae</taxon>
        <taxon>Streptophyta</taxon>
        <taxon>Embryophyta</taxon>
        <taxon>Tracheophyta</taxon>
        <taxon>Spermatophyta</taxon>
        <taxon>Magnoliopsida</taxon>
        <taxon>eudicotyledons</taxon>
        <taxon>Gunneridae</taxon>
        <taxon>Pentapetalae</taxon>
        <taxon>asterids</taxon>
        <taxon>lamiids</taxon>
        <taxon>Lamiales</taxon>
        <taxon>Gesneriaceae</taxon>
        <taxon>Didymocarpoideae</taxon>
        <taxon>Trichosporeae</taxon>
        <taxon>Loxocarpinae</taxon>
        <taxon>Dorcoceras</taxon>
    </lineage>
</organism>
<dbReference type="AlphaFoldDB" id="A0A2Z7AHB7"/>
<evidence type="ECO:0000313" key="1">
    <source>
        <dbReference type="EMBL" id="KZV20956.1"/>
    </source>
</evidence>
<gene>
    <name evidence="1" type="ORF">F511_39691</name>
</gene>
<dbReference type="EMBL" id="KV015033">
    <property type="protein sequence ID" value="KZV20956.1"/>
    <property type="molecule type" value="Genomic_DNA"/>
</dbReference>
<dbReference type="Proteomes" id="UP000250235">
    <property type="component" value="Unassembled WGS sequence"/>
</dbReference>
<evidence type="ECO:0000313" key="2">
    <source>
        <dbReference type="Proteomes" id="UP000250235"/>
    </source>
</evidence>
<accession>A0A2Z7AHB7</accession>
<name>A0A2Z7AHB7_9LAMI</name>
<reference evidence="1 2" key="1">
    <citation type="journal article" date="2015" name="Proc. Natl. Acad. Sci. U.S.A.">
        <title>The resurrection genome of Boea hygrometrica: A blueprint for survival of dehydration.</title>
        <authorList>
            <person name="Xiao L."/>
            <person name="Yang G."/>
            <person name="Zhang L."/>
            <person name="Yang X."/>
            <person name="Zhao S."/>
            <person name="Ji Z."/>
            <person name="Zhou Q."/>
            <person name="Hu M."/>
            <person name="Wang Y."/>
            <person name="Chen M."/>
            <person name="Xu Y."/>
            <person name="Jin H."/>
            <person name="Xiao X."/>
            <person name="Hu G."/>
            <person name="Bao F."/>
            <person name="Hu Y."/>
            <person name="Wan P."/>
            <person name="Li L."/>
            <person name="Deng X."/>
            <person name="Kuang T."/>
            <person name="Xiang C."/>
            <person name="Zhu J.K."/>
            <person name="Oliver M.J."/>
            <person name="He Y."/>
        </authorList>
    </citation>
    <scope>NUCLEOTIDE SEQUENCE [LARGE SCALE GENOMIC DNA]</scope>
    <source>
        <strain evidence="2">cv. XS01</strain>
    </source>
</reference>
<protein>
    <submittedName>
        <fullName evidence="1">Putrescine-binding periplasmic protein-related</fullName>
    </submittedName>
</protein>
<sequence length="810" mass="89663">MTTYRTRHLFCQQLVKQTSDWINNATEPSRLVPDAIPKTLRFNLSKRCHFIISDWFFKPTAGHSAGTILRNHNCWRTLSFFNQSEMASSLFTNTVHVCFDSVLAMDNPDMVSPSGKKREMKIEFRLLSDILAKTISVKAGSFDAVTHERFLMMAAINGGVKINWSRFLFNIFKDMVTPGSKKAKGYAIQIFLLLKNVSLLALGDSKEFPASKILTDKTSALESVPIQTVAPISTMPPSAPKRKIQKRKRRLALGSADEIVDEPTAVAVVAVENPVPADADVIDEWISTADDVDNIIEQVIAETAQLETEEEVPDDRETVVGDQAVEKSDEMDVSRSALESVPIQTVAPISTMPPSAPKRKIQKRKRRLALGSAVEIVEEPTAVAVVAVENPVPSDADVIDEWISTADDVDNIIEQVISETALLETEEEVTDVSRPDVGDQEEPIADEMEHWFNLSYEEFVAIVQEQTVQTVAAETESRIDVSATYVVTVPEDGTNKDLGTDIEDVVPAAVEKKTGDESLSLEETLLKISEDSILPSAAGEITKIQFIKGILIKGVNEGDLYKASLPKIPANAKGKAPLKIVDPVRGNPAKEMFTLICADVDFIVQKREKIIAEAKRVIVALLLPDPIPTFGPRAGSVLRDVQLVTRSGFAPSAQISIASVVNQFVQIAASSIFEDQNVQMVINQRPHSPTTSDDSSMHFDDDKTATTPISLPVISTDLQASFAQLRASIEQLKFEQLRRKDDTEKLKDILLMHIRDLEKQFNARFDEHDRAYRALLTNIRKDMHDHKTVLSLDVVKSHQKLSSDGCCCLR</sequence>